<keyword evidence="2" id="KW-1185">Reference proteome</keyword>
<accession>A0A6G8FII3</accession>
<gene>
    <name evidence="1" type="ORF">G7067_06665</name>
</gene>
<proteinExistence type="predicted"/>
<dbReference type="Proteomes" id="UP000501387">
    <property type="component" value="Chromosome"/>
</dbReference>
<protein>
    <submittedName>
        <fullName evidence="1">Uncharacterized protein</fullName>
    </submittedName>
</protein>
<dbReference type="EMBL" id="CP049934">
    <property type="protein sequence ID" value="QIM16174.1"/>
    <property type="molecule type" value="Genomic_DNA"/>
</dbReference>
<evidence type="ECO:0000313" key="2">
    <source>
        <dbReference type="Proteomes" id="UP000501387"/>
    </source>
</evidence>
<dbReference type="AlphaFoldDB" id="A0A6G8FII3"/>
<reference evidence="1 2" key="1">
    <citation type="submission" date="2020-03" db="EMBL/GenBank/DDBJ databases">
        <title>Leucobacter sp. nov., isolated from beetles.</title>
        <authorList>
            <person name="Hyun D.-W."/>
            <person name="Bae J.-W."/>
        </authorList>
    </citation>
    <scope>NUCLEOTIDE SEQUENCE [LARGE SCALE GENOMIC DNA]</scope>
    <source>
        <strain evidence="1 2">HDW9B</strain>
    </source>
</reference>
<evidence type="ECO:0000313" key="1">
    <source>
        <dbReference type="EMBL" id="QIM16174.1"/>
    </source>
</evidence>
<organism evidence="1 2">
    <name type="scientific">Leucobacter insecticola</name>
    <dbReference type="NCBI Taxonomy" id="2714934"/>
    <lineage>
        <taxon>Bacteria</taxon>
        <taxon>Bacillati</taxon>
        <taxon>Actinomycetota</taxon>
        <taxon>Actinomycetes</taxon>
        <taxon>Micrococcales</taxon>
        <taxon>Microbacteriaceae</taxon>
        <taxon>Leucobacter</taxon>
    </lineage>
</organism>
<dbReference type="KEGG" id="lins:G7067_06665"/>
<name>A0A6G8FII3_9MICO</name>
<sequence>MIAVEGGKTILDKFATNAEWDMKPYLAEEFDYDLGYFYLRDEYGRIVRSDVFGNVVYGSMLAHWDVGLENALKGANMGSAPGVDAGVGDDDLDDRAVEFGYELYEKYPNGLTQDQYYEEIANANLSGT</sequence>